<dbReference type="Gene3D" id="3.10.450.50">
    <property type="match status" value="1"/>
</dbReference>
<dbReference type="Pfam" id="PF12680">
    <property type="entry name" value="SnoaL_2"/>
    <property type="match status" value="1"/>
</dbReference>
<dbReference type="SUPFAM" id="SSF54427">
    <property type="entry name" value="NTF2-like"/>
    <property type="match status" value="1"/>
</dbReference>
<dbReference type="InterPro" id="IPR032710">
    <property type="entry name" value="NTF2-like_dom_sf"/>
</dbReference>
<evidence type="ECO:0000313" key="3">
    <source>
        <dbReference type="Proteomes" id="UP000431269"/>
    </source>
</evidence>
<dbReference type="GO" id="GO:0016853">
    <property type="term" value="F:isomerase activity"/>
    <property type="evidence" value="ECO:0007669"/>
    <property type="project" value="UniProtKB-KW"/>
</dbReference>
<dbReference type="InterPro" id="IPR037401">
    <property type="entry name" value="SnoaL-like"/>
</dbReference>
<proteinExistence type="predicted"/>
<sequence>MSNIEPVRALYAAFAKGDMPAALATMAPDIVWNEAENYPYADRNPYIGPEAVLHGVFARIGGDWEGFAATPDEFIDGGDTIVSLGHYTGTFKATGKPMRAQFAHVCRVKDGKIASFQQYADTLGTAVAMGR</sequence>
<dbReference type="KEGG" id="tsv:DSM104635_02792"/>
<keyword evidence="2" id="KW-0413">Isomerase</keyword>
<dbReference type="AlphaFoldDB" id="A0A6I6MT29"/>
<reference evidence="3" key="1">
    <citation type="submission" date="2019-12" db="EMBL/GenBank/DDBJ databases">
        <title>Complete genome of Terracaulis silvestris 0127_4.</title>
        <authorList>
            <person name="Vieira S."/>
            <person name="Riedel T."/>
            <person name="Sproer C."/>
            <person name="Pascual J."/>
            <person name="Boedeker C."/>
            <person name="Overmann J."/>
        </authorList>
    </citation>
    <scope>NUCLEOTIDE SEQUENCE [LARGE SCALE GENOMIC DNA]</scope>
    <source>
        <strain evidence="3">0127_4</strain>
    </source>
</reference>
<evidence type="ECO:0000259" key="1">
    <source>
        <dbReference type="Pfam" id="PF12680"/>
    </source>
</evidence>
<dbReference type="EMBL" id="CP047045">
    <property type="protein sequence ID" value="QGZ95937.1"/>
    <property type="molecule type" value="Genomic_DNA"/>
</dbReference>
<gene>
    <name evidence="2" type="ORF">DSM104635_02792</name>
</gene>
<dbReference type="RefSeq" id="WP_228445696.1">
    <property type="nucleotide sequence ID" value="NZ_CP047045.1"/>
</dbReference>
<dbReference type="PANTHER" id="PTHR41252:SF1">
    <property type="entry name" value="BLR2505 PROTEIN"/>
    <property type="match status" value="1"/>
</dbReference>
<dbReference type="Proteomes" id="UP000431269">
    <property type="component" value="Chromosome"/>
</dbReference>
<organism evidence="2 3">
    <name type="scientific">Terricaulis silvestris</name>
    <dbReference type="NCBI Taxonomy" id="2686094"/>
    <lineage>
        <taxon>Bacteria</taxon>
        <taxon>Pseudomonadati</taxon>
        <taxon>Pseudomonadota</taxon>
        <taxon>Alphaproteobacteria</taxon>
        <taxon>Caulobacterales</taxon>
        <taxon>Caulobacteraceae</taxon>
        <taxon>Terricaulis</taxon>
    </lineage>
</organism>
<dbReference type="PANTHER" id="PTHR41252">
    <property type="entry name" value="BLR2505 PROTEIN"/>
    <property type="match status" value="1"/>
</dbReference>
<protein>
    <submittedName>
        <fullName evidence="2">Ketosteroid isomerase-related protein</fullName>
    </submittedName>
</protein>
<accession>A0A6I6MT29</accession>
<feature type="domain" description="SnoaL-like" evidence="1">
    <location>
        <begin position="7"/>
        <end position="115"/>
    </location>
</feature>
<evidence type="ECO:0000313" key="2">
    <source>
        <dbReference type="EMBL" id="QGZ95937.1"/>
    </source>
</evidence>
<keyword evidence="3" id="KW-1185">Reference proteome</keyword>
<name>A0A6I6MT29_9CAUL</name>